<evidence type="ECO:0000313" key="2">
    <source>
        <dbReference type="EMBL" id="MDQ0445104.1"/>
    </source>
</evidence>
<accession>A0ABU0HRY7</accession>
<organism evidence="2 3">
    <name type="scientific">Methylobacterium persicinum</name>
    <dbReference type="NCBI Taxonomy" id="374426"/>
    <lineage>
        <taxon>Bacteria</taxon>
        <taxon>Pseudomonadati</taxon>
        <taxon>Pseudomonadota</taxon>
        <taxon>Alphaproteobacteria</taxon>
        <taxon>Hyphomicrobiales</taxon>
        <taxon>Methylobacteriaceae</taxon>
        <taxon>Methylobacterium</taxon>
    </lineage>
</organism>
<dbReference type="Proteomes" id="UP001236369">
    <property type="component" value="Unassembled WGS sequence"/>
</dbReference>
<sequence>MRTTPIMLLAATALSGCTLLPAAGPTATAIQAGAEVPEAG</sequence>
<proteinExistence type="predicted"/>
<keyword evidence="3" id="KW-1185">Reference proteome</keyword>
<feature type="signal peptide" evidence="1">
    <location>
        <begin position="1"/>
        <end position="22"/>
    </location>
</feature>
<protein>
    <submittedName>
        <fullName evidence="2">Galactitol-specific phosphotransferase system IIC component</fullName>
    </submittedName>
</protein>
<dbReference type="PROSITE" id="PS51257">
    <property type="entry name" value="PROKAR_LIPOPROTEIN"/>
    <property type="match status" value="1"/>
</dbReference>
<comment type="caution">
    <text evidence="2">The sequence shown here is derived from an EMBL/GenBank/DDBJ whole genome shotgun (WGS) entry which is preliminary data.</text>
</comment>
<name>A0ABU0HRY7_9HYPH</name>
<gene>
    <name evidence="2" type="ORF">QO016_004631</name>
</gene>
<keyword evidence="1" id="KW-0732">Signal</keyword>
<evidence type="ECO:0000256" key="1">
    <source>
        <dbReference type="SAM" id="SignalP"/>
    </source>
</evidence>
<evidence type="ECO:0000313" key="3">
    <source>
        <dbReference type="Proteomes" id="UP001236369"/>
    </source>
</evidence>
<reference evidence="2 3" key="1">
    <citation type="submission" date="2023-07" db="EMBL/GenBank/DDBJ databases">
        <title>Genomic Encyclopedia of Type Strains, Phase IV (KMG-IV): sequencing the most valuable type-strain genomes for metagenomic binning, comparative biology and taxonomic classification.</title>
        <authorList>
            <person name="Goeker M."/>
        </authorList>
    </citation>
    <scope>NUCLEOTIDE SEQUENCE [LARGE SCALE GENOMIC DNA]</scope>
    <source>
        <strain evidence="2 3">DSM 19562</strain>
    </source>
</reference>
<feature type="chain" id="PRO_5046628131" evidence="1">
    <location>
        <begin position="23"/>
        <end position="40"/>
    </location>
</feature>
<dbReference type="EMBL" id="JAUSVV010000020">
    <property type="protein sequence ID" value="MDQ0445104.1"/>
    <property type="molecule type" value="Genomic_DNA"/>
</dbReference>
<feature type="non-terminal residue" evidence="2">
    <location>
        <position position="40"/>
    </location>
</feature>